<dbReference type="GO" id="GO:0016887">
    <property type="term" value="F:ATP hydrolysis activity"/>
    <property type="evidence" value="ECO:0007669"/>
    <property type="project" value="InterPro"/>
</dbReference>
<dbReference type="InterPro" id="IPR003593">
    <property type="entry name" value="AAA+_ATPase"/>
</dbReference>
<dbReference type="GO" id="GO:0015446">
    <property type="term" value="F:ATPase-coupled arsenite transmembrane transporter activity"/>
    <property type="evidence" value="ECO:0007669"/>
    <property type="project" value="InterPro"/>
</dbReference>
<feature type="region of interest" description="Disordered" evidence="2">
    <location>
        <begin position="323"/>
        <end position="347"/>
    </location>
</feature>
<comment type="caution">
    <text evidence="4">The sequence shown here is derived from an EMBL/GenBank/DDBJ whole genome shotgun (WGS) entry which is preliminary data.</text>
</comment>
<dbReference type="InterPro" id="IPR016300">
    <property type="entry name" value="ATPase_ArsA/GET3"/>
</dbReference>
<dbReference type="InterPro" id="IPR027417">
    <property type="entry name" value="P-loop_NTPase"/>
</dbReference>
<dbReference type="OrthoDB" id="9780677at2"/>
<protein>
    <submittedName>
        <fullName evidence="4">Arsenical pump-driving ATPase</fullName>
    </submittedName>
</protein>
<accession>A0A4Q9V0X6</accession>
<evidence type="ECO:0000313" key="4">
    <source>
        <dbReference type="EMBL" id="TBW21126.1"/>
    </source>
</evidence>
<dbReference type="Gene3D" id="3.40.50.300">
    <property type="entry name" value="P-loop containing nucleotide triphosphate hydrolases"/>
    <property type="match status" value="2"/>
</dbReference>
<dbReference type="InterPro" id="IPR025723">
    <property type="entry name" value="ArsA/GET3_ATPase-like"/>
</dbReference>
<dbReference type="InterPro" id="IPR027541">
    <property type="entry name" value="Ars_ATPase"/>
</dbReference>
<dbReference type="CDD" id="cd02035">
    <property type="entry name" value="ArsA"/>
    <property type="match status" value="2"/>
</dbReference>
<reference evidence="4 5" key="1">
    <citation type="submission" date="2019-02" db="EMBL/GenBank/DDBJ databases">
        <title>Arcanobacterium bovis sp. nov., isolated from the milk of a cow with mastitis.</title>
        <authorList>
            <person name="Sammra O."/>
            <person name="Foster G."/>
            <person name="Hassan A."/>
            <person name="Alssahen M."/>
            <person name="Laemmler C."/>
            <person name="Borowiak M."/>
            <person name="Malorny B."/>
            <person name="Abdulmawjood A."/>
        </authorList>
    </citation>
    <scope>NUCLEOTIDE SEQUENCE [LARGE SCALE GENOMIC DNA]</scope>
    <source>
        <strain evidence="4 5">C605018/01/1</strain>
    </source>
</reference>
<comment type="similarity">
    <text evidence="1">Belongs to the arsA ATPase family.</text>
</comment>
<sequence length="610" mass="65999">MLLLLNKPPRHLFFTGKGGVGKTSIACATAVHLADSGKRVLLVSTDPASNIGHALETQIGSTPTPIRSVANLDAIDINPQVAAQAYRERILAPVRSFLPQREIDAITEQLSGSCTTEIASFNEFTSLLAGDESTEQYDHIIFDTAPTGHTIRLLQLPGDWSNYLDVGKGDTSCLGPMSGLDKHRSTYRQALQALKDPQQTRIVLVARAQQPTIDEVERTFHELKALDIEPSNLIINAVLPDPSCDPESQNDPLYRDIFRSEQGVLNSLPDVLNKLDMDVLPLQEQNMIGVDMLRELLAHGTAPHCVPQEAVTTLHDAATSPEDAAISRDDGTTPPSNLSRSTLSQSPQLQESLSTLIDELEPNQHGLVITMGKGGVGKTTLASAIALALAQRGHEVLLSTTDPAAHIDAAVSSDLPNLSVRAIDPHEATERYRRDVLETKGAHLDAAGKAALEEDLRSPCTEEIAVFNEFSDVVKLAETQFVVLDTAPTGHTLLLVDATGSYHREITRQAGKTTDSEATALTRLQNPDLTRVIIVTLPERTPILEAQQLVEDLARAQIYPWAWAVNNSLSAANPRSPLLMQRAEAETQAIASVQAQSERCVVISSLQPTA</sequence>
<dbReference type="SUPFAM" id="SSF52540">
    <property type="entry name" value="P-loop containing nucleoside triphosphate hydrolases"/>
    <property type="match status" value="2"/>
</dbReference>
<name>A0A4Q9V0X6_9ACTO</name>
<dbReference type="AlphaFoldDB" id="A0A4Q9V0X6"/>
<dbReference type="NCBIfam" id="TIGR00345">
    <property type="entry name" value="GET3_arsA_TRC40"/>
    <property type="match status" value="1"/>
</dbReference>
<dbReference type="GO" id="GO:0005524">
    <property type="term" value="F:ATP binding"/>
    <property type="evidence" value="ECO:0007669"/>
    <property type="project" value="InterPro"/>
</dbReference>
<feature type="domain" description="AAA+ ATPase" evidence="3">
    <location>
        <begin position="364"/>
        <end position="555"/>
    </location>
</feature>
<feature type="domain" description="AAA+ ATPase" evidence="3">
    <location>
        <begin position="8"/>
        <end position="241"/>
    </location>
</feature>
<dbReference type="SMART" id="SM00382">
    <property type="entry name" value="AAA"/>
    <property type="match status" value="2"/>
</dbReference>
<evidence type="ECO:0000256" key="1">
    <source>
        <dbReference type="ARBA" id="ARBA00011040"/>
    </source>
</evidence>
<evidence type="ECO:0000259" key="3">
    <source>
        <dbReference type="SMART" id="SM00382"/>
    </source>
</evidence>
<dbReference type="PANTHER" id="PTHR10803">
    <property type="entry name" value="ARSENICAL PUMP-DRIVING ATPASE ARSENITE-TRANSLOCATING ATPASE"/>
    <property type="match status" value="1"/>
</dbReference>
<dbReference type="PIRSF" id="PIRSF001327">
    <property type="entry name" value="Arsenical_pump-driving_ATPase"/>
    <property type="match status" value="1"/>
</dbReference>
<evidence type="ECO:0000313" key="5">
    <source>
        <dbReference type="Proteomes" id="UP000293036"/>
    </source>
</evidence>
<dbReference type="Pfam" id="PF02374">
    <property type="entry name" value="ArsA_ATPase"/>
    <property type="match status" value="2"/>
</dbReference>
<dbReference type="EMBL" id="SJDT01000005">
    <property type="protein sequence ID" value="TBW21126.1"/>
    <property type="molecule type" value="Genomic_DNA"/>
</dbReference>
<evidence type="ECO:0000256" key="2">
    <source>
        <dbReference type="SAM" id="MobiDB-lite"/>
    </source>
</evidence>
<keyword evidence="5" id="KW-1185">Reference proteome</keyword>
<dbReference type="Proteomes" id="UP000293036">
    <property type="component" value="Unassembled WGS sequence"/>
</dbReference>
<dbReference type="PANTHER" id="PTHR10803:SF3">
    <property type="entry name" value="ATPASE GET3"/>
    <property type="match status" value="1"/>
</dbReference>
<gene>
    <name evidence="4" type="ORF">EZJ44_07315</name>
</gene>
<organism evidence="4 5">
    <name type="scientific">Arcanobacterium bovis</name>
    <dbReference type="NCBI Taxonomy" id="2529275"/>
    <lineage>
        <taxon>Bacteria</taxon>
        <taxon>Bacillati</taxon>
        <taxon>Actinomycetota</taxon>
        <taxon>Actinomycetes</taxon>
        <taxon>Actinomycetales</taxon>
        <taxon>Actinomycetaceae</taxon>
        <taxon>Arcanobacterium</taxon>
    </lineage>
</organism>
<proteinExistence type="inferred from homology"/>